<dbReference type="PANTHER" id="PTHR48009">
    <property type="entry name" value="LEUCINE-RICH REPEAT (LRR) FAMILY PROTEIN"/>
    <property type="match status" value="1"/>
</dbReference>
<evidence type="ECO:0000256" key="5">
    <source>
        <dbReference type="ARBA" id="ARBA00023136"/>
    </source>
</evidence>
<protein>
    <submittedName>
        <fullName evidence="8">LRR receptor-like serine/threonine-protein kinase</fullName>
    </submittedName>
</protein>
<dbReference type="InterPro" id="IPR053213">
    <property type="entry name" value="RLP29"/>
</dbReference>
<evidence type="ECO:0000256" key="6">
    <source>
        <dbReference type="ARBA" id="ARBA00023180"/>
    </source>
</evidence>
<dbReference type="OMA" id="ECPANVI"/>
<name>A0A2R6S0Q4_ACTCC</name>
<dbReference type="EMBL" id="NKQK01000001">
    <property type="protein sequence ID" value="PSS35847.1"/>
    <property type="molecule type" value="Genomic_DNA"/>
</dbReference>
<keyword evidence="9" id="KW-1185">Reference proteome</keyword>
<dbReference type="InParanoid" id="A0A2R6S0Q4"/>
<dbReference type="FunFam" id="3.80.10.10:FF:000041">
    <property type="entry name" value="LRR receptor-like serine/threonine-protein kinase ERECTA"/>
    <property type="match status" value="1"/>
</dbReference>
<evidence type="ECO:0000256" key="7">
    <source>
        <dbReference type="SAM" id="SignalP"/>
    </source>
</evidence>
<keyword evidence="4" id="KW-0677">Repeat</keyword>
<dbReference type="SUPFAM" id="SSF52058">
    <property type="entry name" value="L domain-like"/>
    <property type="match status" value="1"/>
</dbReference>
<dbReference type="Pfam" id="PF00560">
    <property type="entry name" value="LRR_1"/>
    <property type="match status" value="4"/>
</dbReference>
<keyword evidence="5" id="KW-0472">Membrane</keyword>
<organism evidence="8 9">
    <name type="scientific">Actinidia chinensis var. chinensis</name>
    <name type="common">Chinese soft-hair kiwi</name>
    <dbReference type="NCBI Taxonomy" id="1590841"/>
    <lineage>
        <taxon>Eukaryota</taxon>
        <taxon>Viridiplantae</taxon>
        <taxon>Streptophyta</taxon>
        <taxon>Embryophyta</taxon>
        <taxon>Tracheophyta</taxon>
        <taxon>Spermatophyta</taxon>
        <taxon>Magnoliopsida</taxon>
        <taxon>eudicotyledons</taxon>
        <taxon>Gunneridae</taxon>
        <taxon>Pentapetalae</taxon>
        <taxon>asterids</taxon>
        <taxon>Ericales</taxon>
        <taxon>Actinidiaceae</taxon>
        <taxon>Actinidia</taxon>
    </lineage>
</organism>
<keyword evidence="8" id="KW-0808">Transferase</keyword>
<evidence type="ECO:0000256" key="1">
    <source>
        <dbReference type="ARBA" id="ARBA00004370"/>
    </source>
</evidence>
<dbReference type="PANTHER" id="PTHR48009:SF7">
    <property type="entry name" value="LEUCINE-RICH REPEAT (LRR) FAMILY PROTEIN"/>
    <property type="match status" value="1"/>
</dbReference>
<dbReference type="AlphaFoldDB" id="A0A2R6S0Q4"/>
<dbReference type="InterPro" id="IPR032675">
    <property type="entry name" value="LRR_dom_sf"/>
</dbReference>
<gene>
    <name evidence="8" type="ORF">CEY00_Acc00299</name>
</gene>
<dbReference type="Gramene" id="PSS35847">
    <property type="protein sequence ID" value="PSS35847"/>
    <property type="gene ID" value="CEY00_Acc00299"/>
</dbReference>
<evidence type="ECO:0000313" key="8">
    <source>
        <dbReference type="EMBL" id="PSS35847.1"/>
    </source>
</evidence>
<dbReference type="PRINTS" id="PR00019">
    <property type="entry name" value="LEURICHRPT"/>
</dbReference>
<keyword evidence="8" id="KW-0418">Kinase</keyword>
<dbReference type="GO" id="GO:0016301">
    <property type="term" value="F:kinase activity"/>
    <property type="evidence" value="ECO:0007669"/>
    <property type="project" value="UniProtKB-KW"/>
</dbReference>
<sequence length="265" mass="29366">MSRPTHSPFSFCFIALAVAFVSWIARSVTLESDIEALRSLKRAIDPNTIPPSSFLQTWNFQVDYCESPGENFLGITSTMPSDNSTKRVLGIDLDSGGYEGFLTPAVGNLTALNLGKNKFRGPIPTTVSNLKELTRLELPDNFFTGSFPPGIDRLKRLEIVDVSHNELSGSIPRSILTCRTLTLLRLSNNEFTGKIPDLTGLWQLNTLDLSSNHLSGNLPQLPIKLKTLILRHNILSGHISQLKRFRILEAINLSDSTKKSSPYAR</sequence>
<dbReference type="InterPro" id="IPR001611">
    <property type="entry name" value="Leu-rich_rpt"/>
</dbReference>
<feature type="chain" id="PRO_5015305156" evidence="7">
    <location>
        <begin position="28"/>
        <end position="265"/>
    </location>
</feature>
<evidence type="ECO:0000313" key="9">
    <source>
        <dbReference type="Proteomes" id="UP000241394"/>
    </source>
</evidence>
<evidence type="ECO:0000256" key="2">
    <source>
        <dbReference type="ARBA" id="ARBA00022614"/>
    </source>
</evidence>
<evidence type="ECO:0000256" key="4">
    <source>
        <dbReference type="ARBA" id="ARBA00022737"/>
    </source>
</evidence>
<dbReference type="Proteomes" id="UP000241394">
    <property type="component" value="Chromosome LG1"/>
</dbReference>
<dbReference type="GO" id="GO:0016020">
    <property type="term" value="C:membrane"/>
    <property type="evidence" value="ECO:0007669"/>
    <property type="project" value="UniProtKB-SubCell"/>
</dbReference>
<keyword evidence="2" id="KW-0433">Leucine-rich repeat</keyword>
<reference evidence="8 9" key="1">
    <citation type="submission" date="2017-07" db="EMBL/GenBank/DDBJ databases">
        <title>An improved, manually edited Actinidia chinensis var. chinensis (kiwifruit) genome highlights the challenges associated with draft genomes and gene prediction in plants.</title>
        <authorList>
            <person name="Pilkington S."/>
            <person name="Crowhurst R."/>
            <person name="Hilario E."/>
            <person name="Nardozza S."/>
            <person name="Fraser L."/>
            <person name="Peng Y."/>
            <person name="Gunaseelan K."/>
            <person name="Simpson R."/>
            <person name="Tahir J."/>
            <person name="Deroles S."/>
            <person name="Templeton K."/>
            <person name="Luo Z."/>
            <person name="Davy M."/>
            <person name="Cheng C."/>
            <person name="Mcneilage M."/>
            <person name="Scaglione D."/>
            <person name="Liu Y."/>
            <person name="Zhang Q."/>
            <person name="Datson P."/>
            <person name="De Silva N."/>
            <person name="Gardiner S."/>
            <person name="Bassett H."/>
            <person name="Chagne D."/>
            <person name="Mccallum J."/>
            <person name="Dzierzon H."/>
            <person name="Deng C."/>
            <person name="Wang Y.-Y."/>
            <person name="Barron N."/>
            <person name="Manako K."/>
            <person name="Bowen J."/>
            <person name="Foster T."/>
            <person name="Erridge Z."/>
            <person name="Tiffin H."/>
            <person name="Waite C."/>
            <person name="Davies K."/>
            <person name="Grierson E."/>
            <person name="Laing W."/>
            <person name="Kirk R."/>
            <person name="Chen X."/>
            <person name="Wood M."/>
            <person name="Montefiori M."/>
            <person name="Brummell D."/>
            <person name="Schwinn K."/>
            <person name="Catanach A."/>
            <person name="Fullerton C."/>
            <person name="Li D."/>
            <person name="Meiyalaghan S."/>
            <person name="Nieuwenhuizen N."/>
            <person name="Read N."/>
            <person name="Prakash R."/>
            <person name="Hunter D."/>
            <person name="Zhang H."/>
            <person name="Mckenzie M."/>
            <person name="Knabel M."/>
            <person name="Harris A."/>
            <person name="Allan A."/>
            <person name="Chen A."/>
            <person name="Janssen B."/>
            <person name="Plunkett B."/>
            <person name="Dwamena C."/>
            <person name="Voogd C."/>
            <person name="Leif D."/>
            <person name="Lafferty D."/>
            <person name="Souleyre E."/>
            <person name="Varkonyi-Gasic E."/>
            <person name="Gambi F."/>
            <person name="Hanley J."/>
            <person name="Yao J.-L."/>
            <person name="Cheung J."/>
            <person name="David K."/>
            <person name="Warren B."/>
            <person name="Marsh K."/>
            <person name="Snowden K."/>
            <person name="Lin-Wang K."/>
            <person name="Brian L."/>
            <person name="Martinez-Sanchez M."/>
            <person name="Wang M."/>
            <person name="Ileperuma N."/>
            <person name="Macnee N."/>
            <person name="Campin R."/>
            <person name="Mcatee P."/>
            <person name="Drummond R."/>
            <person name="Espley R."/>
            <person name="Ireland H."/>
            <person name="Wu R."/>
            <person name="Atkinson R."/>
            <person name="Karunairetnam S."/>
            <person name="Bulley S."/>
            <person name="Chunkath S."/>
            <person name="Hanley Z."/>
            <person name="Storey R."/>
            <person name="Thrimawithana A."/>
            <person name="Thomson S."/>
            <person name="David C."/>
            <person name="Testolin R."/>
        </authorList>
    </citation>
    <scope>NUCLEOTIDE SEQUENCE [LARGE SCALE GENOMIC DNA]</scope>
    <source>
        <strain evidence="9">cv. Red5</strain>
        <tissue evidence="8">Young leaf</tissue>
    </source>
</reference>
<keyword evidence="6" id="KW-0325">Glycoprotein</keyword>
<accession>A0A2R6S0Q4</accession>
<dbReference type="OrthoDB" id="676979at2759"/>
<reference evidence="9" key="2">
    <citation type="journal article" date="2018" name="BMC Genomics">
        <title>A manually annotated Actinidia chinensis var. chinensis (kiwifruit) genome highlights the challenges associated with draft genomes and gene prediction in plants.</title>
        <authorList>
            <person name="Pilkington S.M."/>
            <person name="Crowhurst R."/>
            <person name="Hilario E."/>
            <person name="Nardozza S."/>
            <person name="Fraser L."/>
            <person name="Peng Y."/>
            <person name="Gunaseelan K."/>
            <person name="Simpson R."/>
            <person name="Tahir J."/>
            <person name="Deroles S.C."/>
            <person name="Templeton K."/>
            <person name="Luo Z."/>
            <person name="Davy M."/>
            <person name="Cheng C."/>
            <person name="McNeilage M."/>
            <person name="Scaglione D."/>
            <person name="Liu Y."/>
            <person name="Zhang Q."/>
            <person name="Datson P."/>
            <person name="De Silva N."/>
            <person name="Gardiner S.E."/>
            <person name="Bassett H."/>
            <person name="Chagne D."/>
            <person name="McCallum J."/>
            <person name="Dzierzon H."/>
            <person name="Deng C."/>
            <person name="Wang Y.Y."/>
            <person name="Barron L."/>
            <person name="Manako K."/>
            <person name="Bowen J."/>
            <person name="Foster T.M."/>
            <person name="Erridge Z.A."/>
            <person name="Tiffin H."/>
            <person name="Waite C.N."/>
            <person name="Davies K.M."/>
            <person name="Grierson E.P."/>
            <person name="Laing W.A."/>
            <person name="Kirk R."/>
            <person name="Chen X."/>
            <person name="Wood M."/>
            <person name="Montefiori M."/>
            <person name="Brummell D.A."/>
            <person name="Schwinn K.E."/>
            <person name="Catanach A."/>
            <person name="Fullerton C."/>
            <person name="Li D."/>
            <person name="Meiyalaghan S."/>
            <person name="Nieuwenhuizen N."/>
            <person name="Read N."/>
            <person name="Prakash R."/>
            <person name="Hunter D."/>
            <person name="Zhang H."/>
            <person name="McKenzie M."/>
            <person name="Knabel M."/>
            <person name="Harris A."/>
            <person name="Allan A.C."/>
            <person name="Gleave A."/>
            <person name="Chen A."/>
            <person name="Janssen B.J."/>
            <person name="Plunkett B."/>
            <person name="Ampomah-Dwamena C."/>
            <person name="Voogd C."/>
            <person name="Leif D."/>
            <person name="Lafferty D."/>
            <person name="Souleyre E.J.F."/>
            <person name="Varkonyi-Gasic E."/>
            <person name="Gambi F."/>
            <person name="Hanley J."/>
            <person name="Yao J.L."/>
            <person name="Cheung J."/>
            <person name="David K.M."/>
            <person name="Warren B."/>
            <person name="Marsh K."/>
            <person name="Snowden K.C."/>
            <person name="Lin-Wang K."/>
            <person name="Brian L."/>
            <person name="Martinez-Sanchez M."/>
            <person name="Wang M."/>
            <person name="Ileperuma N."/>
            <person name="Macnee N."/>
            <person name="Campin R."/>
            <person name="McAtee P."/>
            <person name="Drummond R.S.M."/>
            <person name="Espley R.V."/>
            <person name="Ireland H.S."/>
            <person name="Wu R."/>
            <person name="Atkinson R.G."/>
            <person name="Karunairetnam S."/>
            <person name="Bulley S."/>
            <person name="Chunkath S."/>
            <person name="Hanley Z."/>
            <person name="Storey R."/>
            <person name="Thrimawithana A.H."/>
            <person name="Thomson S."/>
            <person name="David C."/>
            <person name="Testolin R."/>
            <person name="Huang H."/>
            <person name="Hellens R.P."/>
            <person name="Schaffer R.J."/>
        </authorList>
    </citation>
    <scope>NUCLEOTIDE SEQUENCE [LARGE SCALE GENOMIC DNA]</scope>
    <source>
        <strain evidence="9">cv. Red5</strain>
    </source>
</reference>
<keyword evidence="8" id="KW-0675">Receptor</keyword>
<keyword evidence="3 7" id="KW-0732">Signal</keyword>
<comment type="subcellular location">
    <subcellularLocation>
        <location evidence="1">Membrane</location>
    </subcellularLocation>
</comment>
<proteinExistence type="predicted"/>
<evidence type="ECO:0000256" key="3">
    <source>
        <dbReference type="ARBA" id="ARBA00022729"/>
    </source>
</evidence>
<dbReference type="Gene3D" id="3.80.10.10">
    <property type="entry name" value="Ribonuclease Inhibitor"/>
    <property type="match status" value="1"/>
</dbReference>
<comment type="caution">
    <text evidence="8">The sequence shown here is derived from an EMBL/GenBank/DDBJ whole genome shotgun (WGS) entry which is preliminary data.</text>
</comment>
<feature type="signal peptide" evidence="7">
    <location>
        <begin position="1"/>
        <end position="27"/>
    </location>
</feature>
<dbReference type="STRING" id="1590841.A0A2R6S0Q4"/>
<dbReference type="FunCoup" id="A0A2R6S0Q4">
    <property type="interactions" value="3"/>
</dbReference>